<accession>U9SSH3</accession>
<name>U9SSH3_RHIID</name>
<reference evidence="1" key="1">
    <citation type="submission" date="2013-07" db="EMBL/GenBank/DDBJ databases">
        <title>The genome of an arbuscular mycorrhizal fungus provides insights into the evolution of the oldest plant symbiosis.</title>
        <authorList>
            <consortium name="DOE Joint Genome Institute"/>
            <person name="Tisserant E."/>
            <person name="Malbreil M."/>
            <person name="Kuo A."/>
            <person name="Kohler A."/>
            <person name="Symeonidi A."/>
            <person name="Balestrini R."/>
            <person name="Charron P."/>
            <person name="Duensing N."/>
            <person name="Frei-dit-Frey N."/>
            <person name="Gianinazzi-Pearson V."/>
            <person name="Gilbert B."/>
            <person name="Handa Y."/>
            <person name="Hijri M."/>
            <person name="Kaul R."/>
            <person name="Kawaguchi M."/>
            <person name="Krajinski F."/>
            <person name="Lammers P."/>
            <person name="Lapierre D."/>
            <person name="Masclaux F.G."/>
            <person name="Murat C."/>
            <person name="Morin E."/>
            <person name="Ndikumana S."/>
            <person name="Pagni M."/>
            <person name="Petitpierre D."/>
            <person name="Requena N."/>
            <person name="Rosikiewicz P."/>
            <person name="Riley R."/>
            <person name="Saito K."/>
            <person name="San Clemente H."/>
            <person name="Shapiro H."/>
            <person name="van Tuinen D."/>
            <person name="Becard G."/>
            <person name="Bonfante P."/>
            <person name="Paszkowski U."/>
            <person name="Shachar-Hill Y."/>
            <person name="Young J.P."/>
            <person name="Sanders I.R."/>
            <person name="Henrissat B."/>
            <person name="Rensing S.A."/>
            <person name="Grigoriev I.V."/>
            <person name="Corradi N."/>
            <person name="Roux C."/>
            <person name="Martin F."/>
        </authorList>
    </citation>
    <scope>NUCLEOTIDE SEQUENCE</scope>
    <source>
        <strain evidence="1">DAOM 197198</strain>
    </source>
</reference>
<dbReference type="EMBL" id="KI299983">
    <property type="protein sequence ID" value="ERZ96972.1"/>
    <property type="molecule type" value="Genomic_DNA"/>
</dbReference>
<dbReference type="AlphaFoldDB" id="U9SSH3"/>
<organism evidence="1">
    <name type="scientific">Rhizophagus irregularis (strain DAOM 181602 / DAOM 197198 / MUCL 43194)</name>
    <name type="common">Arbuscular mycorrhizal fungus</name>
    <name type="synonym">Glomus intraradices</name>
    <dbReference type="NCBI Taxonomy" id="747089"/>
    <lineage>
        <taxon>Eukaryota</taxon>
        <taxon>Fungi</taxon>
        <taxon>Fungi incertae sedis</taxon>
        <taxon>Mucoromycota</taxon>
        <taxon>Glomeromycotina</taxon>
        <taxon>Glomeromycetes</taxon>
        <taxon>Glomerales</taxon>
        <taxon>Glomeraceae</taxon>
        <taxon>Rhizophagus</taxon>
    </lineage>
</organism>
<evidence type="ECO:0000313" key="1">
    <source>
        <dbReference type="EMBL" id="ERZ96972.1"/>
    </source>
</evidence>
<dbReference type="HOGENOM" id="CLU_1611670_0_0_1"/>
<gene>
    <name evidence="1" type="ORF">GLOINDRAFT_89226</name>
</gene>
<protein>
    <submittedName>
        <fullName evidence="1">Uncharacterized protein</fullName>
    </submittedName>
</protein>
<dbReference type="STRING" id="747089.U9SSH3"/>
<proteinExistence type="predicted"/>
<sequence length="165" mass="19559">MFIEVSILFAVLRHYKPQKVYATMYSEKNEGMNYRCKYNNITYDYGSLINILKENHEFGMFDRNIINHKKGVNNFFTLKIAEVIFQESPNILVLVTSDGDYQFIIIVFNYKISSTFKDKKNIILKLLDDHYKSFAYGYKAYSTNNIIKFDIKNINTIQNQIRKVE</sequence>